<evidence type="ECO:0000259" key="2">
    <source>
        <dbReference type="Pfam" id="PF01408"/>
    </source>
</evidence>
<dbReference type="Proteomes" id="UP000229681">
    <property type="component" value="Unassembled WGS sequence"/>
</dbReference>
<dbReference type="InterPro" id="IPR050463">
    <property type="entry name" value="Gfo/Idh/MocA_oxidrdct_glycsds"/>
</dbReference>
<evidence type="ECO:0000313" key="5">
    <source>
        <dbReference type="Proteomes" id="UP000229681"/>
    </source>
</evidence>
<keyword evidence="1" id="KW-0560">Oxidoreductase</keyword>
<dbReference type="InterPro" id="IPR055170">
    <property type="entry name" value="GFO_IDH_MocA-like_dom"/>
</dbReference>
<feature type="domain" description="GFO/IDH/MocA-like oxidoreductase" evidence="3">
    <location>
        <begin position="158"/>
        <end position="292"/>
    </location>
</feature>
<dbReference type="SUPFAM" id="SSF55347">
    <property type="entry name" value="Glyceraldehyde-3-phosphate dehydrogenase-like, C-terminal domain"/>
    <property type="match status" value="1"/>
</dbReference>
<dbReference type="Gene3D" id="3.30.360.10">
    <property type="entry name" value="Dihydrodipicolinate Reductase, domain 2"/>
    <property type="match status" value="1"/>
</dbReference>
<organism evidence="4 5">
    <name type="scientific">Candidatus Thermofonsia Clade 1 bacterium</name>
    <dbReference type="NCBI Taxonomy" id="2364210"/>
    <lineage>
        <taxon>Bacteria</taxon>
        <taxon>Bacillati</taxon>
        <taxon>Chloroflexota</taxon>
        <taxon>Candidatus Thermofontia</taxon>
        <taxon>Candidatus Thermofonsia Clade 1</taxon>
    </lineage>
</organism>
<accession>A0A2M8PAM7</accession>
<dbReference type="GO" id="GO:0016491">
    <property type="term" value="F:oxidoreductase activity"/>
    <property type="evidence" value="ECO:0007669"/>
    <property type="project" value="UniProtKB-KW"/>
</dbReference>
<name>A0A2M8PAM7_9CHLR</name>
<dbReference type="Gene3D" id="3.40.50.720">
    <property type="entry name" value="NAD(P)-binding Rossmann-like Domain"/>
    <property type="match status" value="1"/>
</dbReference>
<dbReference type="PANTHER" id="PTHR43818">
    <property type="entry name" value="BCDNA.GH03377"/>
    <property type="match status" value="1"/>
</dbReference>
<dbReference type="InterPro" id="IPR000683">
    <property type="entry name" value="Gfo/Idh/MocA-like_OxRdtase_N"/>
</dbReference>
<gene>
    <name evidence="4" type="ORF">CUN49_14840</name>
</gene>
<comment type="caution">
    <text evidence="4">The sequence shown here is derived from an EMBL/GenBank/DDBJ whole genome shotgun (WGS) entry which is preliminary data.</text>
</comment>
<evidence type="ECO:0000256" key="1">
    <source>
        <dbReference type="ARBA" id="ARBA00023002"/>
    </source>
</evidence>
<dbReference type="SUPFAM" id="SSF51735">
    <property type="entry name" value="NAD(P)-binding Rossmann-fold domains"/>
    <property type="match status" value="1"/>
</dbReference>
<reference evidence="4 5" key="1">
    <citation type="submission" date="2017-11" db="EMBL/GenBank/DDBJ databases">
        <title>Evolution of Phototrophy in the Chloroflexi Phylum Driven by Horizontal Gene Transfer.</title>
        <authorList>
            <person name="Ward L.M."/>
            <person name="Hemp J."/>
            <person name="Shih P.M."/>
            <person name="Mcglynn S.E."/>
            <person name="Fischer W."/>
        </authorList>
    </citation>
    <scope>NUCLEOTIDE SEQUENCE [LARGE SCALE GENOMIC DNA]</scope>
    <source>
        <strain evidence="4">JP3_13</strain>
    </source>
</reference>
<dbReference type="GO" id="GO:0000166">
    <property type="term" value="F:nucleotide binding"/>
    <property type="evidence" value="ECO:0007669"/>
    <property type="project" value="InterPro"/>
</dbReference>
<evidence type="ECO:0000259" key="3">
    <source>
        <dbReference type="Pfam" id="PF22725"/>
    </source>
</evidence>
<protein>
    <submittedName>
        <fullName evidence="4">Dehydrogenase</fullName>
    </submittedName>
</protein>
<feature type="domain" description="Gfo/Idh/MocA-like oxidoreductase N-terminal" evidence="2">
    <location>
        <begin position="23"/>
        <end position="150"/>
    </location>
</feature>
<dbReference type="AlphaFoldDB" id="A0A2M8PAM7"/>
<dbReference type="Pfam" id="PF01408">
    <property type="entry name" value="GFO_IDH_MocA"/>
    <property type="match status" value="1"/>
</dbReference>
<dbReference type="EMBL" id="PGTM01000328">
    <property type="protein sequence ID" value="PJF34604.1"/>
    <property type="molecule type" value="Genomic_DNA"/>
</dbReference>
<evidence type="ECO:0000313" key="4">
    <source>
        <dbReference type="EMBL" id="PJF34604.1"/>
    </source>
</evidence>
<dbReference type="Pfam" id="PF22725">
    <property type="entry name" value="GFO_IDH_MocA_C3"/>
    <property type="match status" value="1"/>
</dbReference>
<sequence length="396" mass="44114">MSDQEVGFVSMAGGRASGAAPTIGVGMLGYAFMGKAHSNALKKLPYMVYPPVAVPRLVAICGRDELAVREAAKRYGYEKYYTDWRQLIDDPEVQLFDNGGPNDAHAEPCIAAARAGKHVLCEKPLGRTAEEAKAMLDAVTQAGVKHMVAFNYRFVPAVRQVRDLIESGALGRIYHWRAVYLQEWVADPDFPMVWRLDKTRAGSGALGDLGAHIIDLARYLVGEPARVAAMTKTFIKERPDGKGGRAQVTVDDAFAAVVEFENGALGTFESTRFAPGRKNHNVFEINAEYGSVRFNLERLNELEVMWRDSRRETQGFTQVLVTERFHPYWQHWWPHGHIIGWEHTFVHEFDHLLRAIVNDAPIAPYGATFEDGYRCAVICDAVLEAAASGRTVEIAY</sequence>
<dbReference type="InterPro" id="IPR036291">
    <property type="entry name" value="NAD(P)-bd_dom_sf"/>
</dbReference>
<proteinExistence type="predicted"/>
<dbReference type="PANTHER" id="PTHR43818:SF11">
    <property type="entry name" value="BCDNA.GH03377"/>
    <property type="match status" value="1"/>
</dbReference>